<keyword evidence="3" id="KW-1185">Reference proteome</keyword>
<feature type="chain" id="PRO_5042610346" description="Secreted protein" evidence="1">
    <location>
        <begin position="23"/>
        <end position="77"/>
    </location>
</feature>
<feature type="signal peptide" evidence="1">
    <location>
        <begin position="1"/>
        <end position="22"/>
    </location>
</feature>
<name>A0AAJ4XRW7_9BASI</name>
<accession>A0AAJ4XRW7</accession>
<evidence type="ECO:0000313" key="3">
    <source>
        <dbReference type="Proteomes" id="UP001294444"/>
    </source>
</evidence>
<dbReference type="AlphaFoldDB" id="A0AAJ4XRW7"/>
<keyword evidence="1" id="KW-0732">Signal</keyword>
<evidence type="ECO:0000313" key="2">
    <source>
        <dbReference type="EMBL" id="SNX85958.1"/>
    </source>
</evidence>
<protein>
    <recommendedName>
        <fullName evidence="4">Secreted protein</fullName>
    </recommendedName>
</protein>
<evidence type="ECO:0000256" key="1">
    <source>
        <dbReference type="SAM" id="SignalP"/>
    </source>
</evidence>
<comment type="caution">
    <text evidence="2">The sequence shown here is derived from an EMBL/GenBank/DDBJ whole genome shotgun (WGS) entry which is preliminary data.</text>
</comment>
<dbReference type="Proteomes" id="UP001294444">
    <property type="component" value="Unassembled WGS sequence"/>
</dbReference>
<evidence type="ECO:0008006" key="4">
    <source>
        <dbReference type="Google" id="ProtNLM"/>
    </source>
</evidence>
<gene>
    <name evidence="2" type="ORF">MEPE_04667</name>
</gene>
<sequence>MVGLPLPLTWHRLVSLLISCSSKFHCCENNGTHRQLEAFRLHRHCRPFTREVDVLMELPSLDPAKSNHTSSSLARPI</sequence>
<organism evidence="2 3">
    <name type="scientific">Melanopsichium pennsylvanicum</name>
    <dbReference type="NCBI Taxonomy" id="63383"/>
    <lineage>
        <taxon>Eukaryota</taxon>
        <taxon>Fungi</taxon>
        <taxon>Dikarya</taxon>
        <taxon>Basidiomycota</taxon>
        <taxon>Ustilaginomycotina</taxon>
        <taxon>Ustilaginomycetes</taxon>
        <taxon>Ustilaginales</taxon>
        <taxon>Ustilaginaceae</taxon>
        <taxon>Melanopsichium</taxon>
    </lineage>
</organism>
<proteinExistence type="predicted"/>
<dbReference type="EMBL" id="OAPG01000012">
    <property type="protein sequence ID" value="SNX85958.1"/>
    <property type="molecule type" value="Genomic_DNA"/>
</dbReference>
<reference evidence="2" key="1">
    <citation type="submission" date="2023-10" db="EMBL/GenBank/DDBJ databases">
        <authorList>
            <person name="Guldener U."/>
        </authorList>
    </citation>
    <scope>NUCLEOTIDE SEQUENCE</scope>
    <source>
        <strain evidence="2">Mp4</strain>
    </source>
</reference>